<dbReference type="STRING" id="930990.A0A067MTF6"/>
<dbReference type="EMBL" id="KL198034">
    <property type="protein sequence ID" value="KDQ15157.1"/>
    <property type="molecule type" value="Genomic_DNA"/>
</dbReference>
<reference evidence="3" key="1">
    <citation type="journal article" date="2014" name="Proc. Natl. Acad. Sci. U.S.A.">
        <title>Extensive sampling of basidiomycete genomes demonstrates inadequacy of the white-rot/brown-rot paradigm for wood decay fungi.</title>
        <authorList>
            <person name="Riley R."/>
            <person name="Salamov A.A."/>
            <person name="Brown D.W."/>
            <person name="Nagy L.G."/>
            <person name="Floudas D."/>
            <person name="Held B.W."/>
            <person name="Levasseur A."/>
            <person name="Lombard V."/>
            <person name="Morin E."/>
            <person name="Otillar R."/>
            <person name="Lindquist E.A."/>
            <person name="Sun H."/>
            <person name="LaButti K.M."/>
            <person name="Schmutz J."/>
            <person name="Jabbour D."/>
            <person name="Luo H."/>
            <person name="Baker S.E."/>
            <person name="Pisabarro A.G."/>
            <person name="Walton J.D."/>
            <person name="Blanchette R.A."/>
            <person name="Henrissat B."/>
            <person name="Martin F."/>
            <person name="Cullen D."/>
            <person name="Hibbett D.S."/>
            <person name="Grigoriev I.V."/>
        </authorList>
    </citation>
    <scope>NUCLEOTIDE SEQUENCE [LARGE SCALE GENOMIC DNA]</scope>
    <source>
        <strain evidence="3">FD-172 SS1</strain>
    </source>
</reference>
<keyword evidence="1" id="KW-1133">Transmembrane helix</keyword>
<accession>A0A067MTF6</accession>
<feature type="transmembrane region" description="Helical" evidence="1">
    <location>
        <begin position="233"/>
        <end position="255"/>
    </location>
</feature>
<dbReference type="AlphaFoldDB" id="A0A067MTF6"/>
<dbReference type="HOGENOM" id="CLU_061244_1_1_1"/>
<name>A0A067MTF6_BOTB1</name>
<organism evidence="2 3">
    <name type="scientific">Botryobasidium botryosum (strain FD-172 SS1)</name>
    <dbReference type="NCBI Taxonomy" id="930990"/>
    <lineage>
        <taxon>Eukaryota</taxon>
        <taxon>Fungi</taxon>
        <taxon>Dikarya</taxon>
        <taxon>Basidiomycota</taxon>
        <taxon>Agaricomycotina</taxon>
        <taxon>Agaricomycetes</taxon>
        <taxon>Cantharellales</taxon>
        <taxon>Botryobasidiaceae</taxon>
        <taxon>Botryobasidium</taxon>
    </lineage>
</organism>
<keyword evidence="3" id="KW-1185">Reference proteome</keyword>
<protein>
    <submittedName>
        <fullName evidence="2">Uncharacterized protein</fullName>
    </submittedName>
</protein>
<dbReference type="OrthoDB" id="2310204at2759"/>
<evidence type="ECO:0000256" key="1">
    <source>
        <dbReference type="SAM" id="Phobius"/>
    </source>
</evidence>
<dbReference type="Proteomes" id="UP000027195">
    <property type="component" value="Unassembled WGS sequence"/>
</dbReference>
<gene>
    <name evidence="2" type="ORF">BOTBODRAFT_109093</name>
</gene>
<sequence length="261" mass="28693">MQSPPLGWIDPRIGGGRMIDYATPRLGEPLNVIISAASDPEILSEHGFHQYAKSLGFSGECLGMHMGVLHLADLGDGLGRRTEQYLARQHYYFPVWGTCWESVAGKCRSVPRRLHPNCLYPGGNHFRAWKQNGTNANTGAWFLAYFIGQHHIITSDGYNQGRNSLVSRAFEGGGWKGVWWKADVEWRSGLIEPGTKGINHAIPQDGLVAVLTVNRVPSGPGSRISVLSQFPSLFTFLLLLAFNAALLLSIIRLLTIPVTTS</sequence>
<evidence type="ECO:0000313" key="3">
    <source>
        <dbReference type="Proteomes" id="UP000027195"/>
    </source>
</evidence>
<keyword evidence="1" id="KW-0812">Transmembrane</keyword>
<keyword evidence="1" id="KW-0472">Membrane</keyword>
<dbReference type="InParanoid" id="A0A067MTF6"/>
<proteinExistence type="predicted"/>
<evidence type="ECO:0000313" key="2">
    <source>
        <dbReference type="EMBL" id="KDQ15157.1"/>
    </source>
</evidence>